<dbReference type="GO" id="GO:0003723">
    <property type="term" value="F:RNA binding"/>
    <property type="evidence" value="ECO:0007669"/>
    <property type="project" value="TreeGrafter"/>
</dbReference>
<dbReference type="AlphaFoldDB" id="A0A6P6ER06"/>
<dbReference type="GO" id="GO:0000932">
    <property type="term" value="C:P-body"/>
    <property type="evidence" value="ECO:0007669"/>
    <property type="project" value="TreeGrafter"/>
</dbReference>
<evidence type="ECO:0000259" key="10">
    <source>
        <dbReference type="PROSITE" id="PS51747"/>
    </source>
</evidence>
<sequence>MERQGWSGRDRLRNICPRGCRWTSDYRKPFERIYKKAFYFYFRNLQYAHGRNNTFLCCKIIRERDNQLWKEVFLNQVGPHRLHAELCFLSWLHDINLSLDETYKVTWYVTWSPCNECAEEIAEFLTNHKNVTLTIFNARLYYFWKPAFKEGLRALADRGASVNIMDLSDFKDCWNLFVCNKTFKPWKKFYKYYLFQDETLSEILRREMPLREETFRVQFNNAHKAPKPFCRRVTYLCYQLQEASGGLVTKGCLRTKKGQHAEIRFIERIHSMALDQARSYQITCFLTWSPCPFCAQELASFKSTHPRVHLQIFVSRLYFHWKRSYQEGLQRLCTSKVPLAVMGHQEFDYCWNNFVDHKSGPFEPWDKLEYYSNCIKRRFRRILKSWGVDDLTDNFRNLQLGGRGDGSVD</sequence>
<keyword evidence="5" id="KW-0479">Metal-binding</keyword>
<evidence type="ECO:0000256" key="9">
    <source>
        <dbReference type="ARBA" id="ARBA00049114"/>
    </source>
</evidence>
<dbReference type="GO" id="GO:0004126">
    <property type="term" value="F:cytidine deaminase activity"/>
    <property type="evidence" value="ECO:0007669"/>
    <property type="project" value="TreeGrafter"/>
</dbReference>
<dbReference type="InterPro" id="IPR016192">
    <property type="entry name" value="APOBEC/CMP_deaminase_Zn-bd"/>
</dbReference>
<dbReference type="RefSeq" id="XP_023574760.1">
    <property type="nucleotide sequence ID" value="XM_023718992.1"/>
</dbReference>
<dbReference type="CDD" id="cd01283">
    <property type="entry name" value="cytidine_deaminase"/>
    <property type="match status" value="2"/>
</dbReference>
<dbReference type="FunCoup" id="A0A6P6ER06">
    <property type="interactions" value="164"/>
</dbReference>
<dbReference type="OrthoDB" id="9445293at2759"/>
<protein>
    <recommendedName>
        <fullName evidence="8">single-stranded DNA cytosine deaminase</fullName>
        <ecNumber evidence="8">3.5.4.38</ecNumber>
    </recommendedName>
</protein>
<dbReference type="GO" id="GO:0016554">
    <property type="term" value="P:cytidine to uridine editing"/>
    <property type="evidence" value="ECO:0007669"/>
    <property type="project" value="TreeGrafter"/>
</dbReference>
<evidence type="ECO:0000256" key="7">
    <source>
        <dbReference type="ARBA" id="ARBA00022833"/>
    </source>
</evidence>
<evidence type="ECO:0000256" key="3">
    <source>
        <dbReference type="ARBA" id="ARBA00006576"/>
    </source>
</evidence>
<keyword evidence="4" id="KW-0963">Cytoplasm</keyword>
<dbReference type="PROSITE" id="PS00903">
    <property type="entry name" value="CYT_DCMP_DEAMINASES_1"/>
    <property type="match status" value="2"/>
</dbReference>
<dbReference type="EC" id="3.5.4.38" evidence="8"/>
<organism evidence="11 12">
    <name type="scientific">Octodon degus</name>
    <name type="common">Degu</name>
    <name type="synonym">Sciurus degus</name>
    <dbReference type="NCBI Taxonomy" id="10160"/>
    <lineage>
        <taxon>Eukaryota</taxon>
        <taxon>Metazoa</taxon>
        <taxon>Chordata</taxon>
        <taxon>Craniata</taxon>
        <taxon>Vertebrata</taxon>
        <taxon>Euteleostomi</taxon>
        <taxon>Mammalia</taxon>
        <taxon>Eutheria</taxon>
        <taxon>Euarchontoglires</taxon>
        <taxon>Glires</taxon>
        <taxon>Rodentia</taxon>
        <taxon>Hystricomorpha</taxon>
        <taxon>Octodontidae</taxon>
        <taxon>Octodon</taxon>
    </lineage>
</organism>
<proteinExistence type="inferred from homology"/>
<dbReference type="GO" id="GO:0070383">
    <property type="term" value="P:DNA cytosine deamination"/>
    <property type="evidence" value="ECO:0007669"/>
    <property type="project" value="TreeGrafter"/>
</dbReference>
<evidence type="ECO:0000313" key="11">
    <source>
        <dbReference type="Proteomes" id="UP000515203"/>
    </source>
</evidence>
<dbReference type="GO" id="GO:0045869">
    <property type="term" value="P:negative regulation of single stranded viral RNA replication via double stranded DNA intermediate"/>
    <property type="evidence" value="ECO:0007669"/>
    <property type="project" value="TreeGrafter"/>
</dbReference>
<dbReference type="InterPro" id="IPR002125">
    <property type="entry name" value="CMP_dCMP_dom"/>
</dbReference>
<feature type="domain" description="CMP/dCMP-type deaminase" evidence="10">
    <location>
        <begin position="209"/>
        <end position="332"/>
    </location>
</feature>
<evidence type="ECO:0000256" key="8">
    <source>
        <dbReference type="ARBA" id="ARBA00029489"/>
    </source>
</evidence>
<evidence type="ECO:0000313" key="12">
    <source>
        <dbReference type="RefSeq" id="XP_023574760.1"/>
    </source>
</evidence>
<dbReference type="Gene3D" id="3.40.140.10">
    <property type="entry name" value="Cytidine Deaminase, domain 2"/>
    <property type="match status" value="2"/>
</dbReference>
<name>A0A6P6ER06_OCTDE</name>
<keyword evidence="11" id="KW-1185">Reference proteome</keyword>
<dbReference type="Proteomes" id="UP000515203">
    <property type="component" value="Unplaced"/>
</dbReference>
<dbReference type="PANTHER" id="PTHR13857:SF43">
    <property type="entry name" value="DNA DC-DU-EDITING ENZYME APOBEC-3H"/>
    <property type="match status" value="1"/>
</dbReference>
<evidence type="ECO:0000256" key="1">
    <source>
        <dbReference type="ARBA" id="ARBA00001947"/>
    </source>
</evidence>
<comment type="cofactor">
    <cofactor evidence="1">
        <name>Zn(2+)</name>
        <dbReference type="ChEBI" id="CHEBI:29105"/>
    </cofactor>
</comment>
<dbReference type="InterPro" id="IPR050610">
    <property type="entry name" value="APOBEC_Cyt_Deaminase"/>
</dbReference>
<evidence type="ECO:0000256" key="2">
    <source>
        <dbReference type="ARBA" id="ARBA00004496"/>
    </source>
</evidence>
<evidence type="ECO:0000256" key="6">
    <source>
        <dbReference type="ARBA" id="ARBA00022801"/>
    </source>
</evidence>
<comment type="subcellular location">
    <subcellularLocation>
        <location evidence="2">Cytoplasm</location>
    </subcellularLocation>
</comment>
<comment type="catalytic activity">
    <reaction evidence="9">
        <text>a 2'-deoxycytidine in single-stranded DNA + H2O + H(+) = a 2'-deoxyuridine in single-stranded DNA + NH4(+)</text>
        <dbReference type="Rhea" id="RHEA:50948"/>
        <dbReference type="Rhea" id="RHEA-COMP:12846"/>
        <dbReference type="Rhea" id="RHEA-COMP:12847"/>
        <dbReference type="ChEBI" id="CHEBI:15377"/>
        <dbReference type="ChEBI" id="CHEBI:15378"/>
        <dbReference type="ChEBI" id="CHEBI:28938"/>
        <dbReference type="ChEBI" id="CHEBI:85452"/>
        <dbReference type="ChEBI" id="CHEBI:133902"/>
        <dbReference type="EC" id="3.5.4.38"/>
    </reaction>
</comment>
<dbReference type="PROSITE" id="PS51747">
    <property type="entry name" value="CYT_DCMP_DEAMINASES_2"/>
    <property type="match status" value="2"/>
</dbReference>
<gene>
    <name evidence="12" type="primary">LOC101566045</name>
</gene>
<reference evidence="12" key="1">
    <citation type="submission" date="2025-08" db="UniProtKB">
        <authorList>
            <consortium name="RefSeq"/>
        </authorList>
    </citation>
    <scope>IDENTIFICATION</scope>
</reference>
<feature type="domain" description="CMP/dCMP-type deaminase" evidence="10">
    <location>
        <begin position="21"/>
        <end position="155"/>
    </location>
</feature>
<evidence type="ECO:0000256" key="5">
    <source>
        <dbReference type="ARBA" id="ARBA00022723"/>
    </source>
</evidence>
<dbReference type="GO" id="GO:0051607">
    <property type="term" value="P:defense response to virus"/>
    <property type="evidence" value="ECO:0007669"/>
    <property type="project" value="TreeGrafter"/>
</dbReference>
<accession>A0A6P6ER06</accession>
<keyword evidence="7" id="KW-0862">Zinc</keyword>
<dbReference type="InterPro" id="IPR016193">
    <property type="entry name" value="Cytidine_deaminase-like"/>
</dbReference>
<dbReference type="SUPFAM" id="SSF53927">
    <property type="entry name" value="Cytidine deaminase-like"/>
    <property type="match status" value="2"/>
</dbReference>
<dbReference type="Pfam" id="PF18772">
    <property type="entry name" value="APOBEC2"/>
    <property type="match status" value="1"/>
</dbReference>
<dbReference type="PANTHER" id="PTHR13857">
    <property type="entry name" value="MRNA EDITING ENZYME"/>
    <property type="match status" value="1"/>
</dbReference>
<keyword evidence="6" id="KW-0378">Hydrolase</keyword>
<evidence type="ECO:0000256" key="4">
    <source>
        <dbReference type="ARBA" id="ARBA00022490"/>
    </source>
</evidence>
<dbReference type="InParanoid" id="A0A6P6ER06"/>
<comment type="similarity">
    <text evidence="3">Belongs to the cytidine and deoxycytidylate deaminase family.</text>
</comment>
<dbReference type="Pfam" id="PF18782">
    <property type="entry name" value="NAD2"/>
    <property type="match status" value="1"/>
</dbReference>
<dbReference type="GO" id="GO:0005634">
    <property type="term" value="C:nucleus"/>
    <property type="evidence" value="ECO:0007669"/>
    <property type="project" value="TreeGrafter"/>
</dbReference>
<dbReference type="GeneID" id="101566045"/>
<dbReference type="GO" id="GO:0008270">
    <property type="term" value="F:zinc ion binding"/>
    <property type="evidence" value="ECO:0007669"/>
    <property type="project" value="InterPro"/>
</dbReference>